<reference evidence="1" key="1">
    <citation type="submission" date="2022-08" db="EMBL/GenBank/DDBJ databases">
        <authorList>
            <person name="Kim S.-J."/>
        </authorList>
    </citation>
    <scope>NUCLEOTIDE SEQUENCE</scope>
    <source>
        <strain evidence="1">KJ</strain>
    </source>
</reference>
<dbReference type="Proteomes" id="UP001246473">
    <property type="component" value="Unassembled WGS sequence"/>
</dbReference>
<organism evidence="1 2">
    <name type="scientific">Paraburkholderia fungorum</name>
    <dbReference type="NCBI Taxonomy" id="134537"/>
    <lineage>
        <taxon>Bacteria</taxon>
        <taxon>Pseudomonadati</taxon>
        <taxon>Pseudomonadota</taxon>
        <taxon>Betaproteobacteria</taxon>
        <taxon>Burkholderiales</taxon>
        <taxon>Burkholderiaceae</taxon>
        <taxon>Paraburkholderia</taxon>
    </lineage>
</organism>
<proteinExistence type="predicted"/>
<gene>
    <name evidence="1" type="ORF">ParKJ_08530</name>
</gene>
<accession>A0AAP5Q5E5</accession>
<dbReference type="GeneID" id="77013446"/>
<comment type="caution">
    <text evidence="1">The sequence shown here is derived from an EMBL/GenBank/DDBJ whole genome shotgun (WGS) entry which is preliminary data.</text>
</comment>
<name>A0AAP5Q5E5_9BURK</name>
<evidence type="ECO:0000313" key="2">
    <source>
        <dbReference type="Proteomes" id="UP001246473"/>
    </source>
</evidence>
<dbReference type="EMBL" id="JANSLM010000002">
    <property type="protein sequence ID" value="MDT8837458.1"/>
    <property type="molecule type" value="Genomic_DNA"/>
</dbReference>
<dbReference type="AlphaFoldDB" id="A0AAP5Q5E5"/>
<evidence type="ECO:0000313" key="1">
    <source>
        <dbReference type="EMBL" id="MDT8837458.1"/>
    </source>
</evidence>
<dbReference type="RefSeq" id="WP_268748881.1">
    <property type="nucleotide sequence ID" value="NZ_CP010027.1"/>
</dbReference>
<sequence>MNGKENPHAIARGLAAIGMRREVERPGVLTRRGIRGPGPFK</sequence>
<protein>
    <submittedName>
        <fullName evidence="1">Uncharacterized protein</fullName>
    </submittedName>
</protein>